<dbReference type="AlphaFoldDB" id="A0A8X6GNP4"/>
<evidence type="ECO:0000313" key="3">
    <source>
        <dbReference type="Proteomes" id="UP000887116"/>
    </source>
</evidence>
<comment type="caution">
    <text evidence="2">The sequence shown here is derived from an EMBL/GenBank/DDBJ whole genome shotgun (WGS) entry which is preliminary data.</text>
</comment>
<reference evidence="2" key="1">
    <citation type="submission" date="2020-07" db="EMBL/GenBank/DDBJ databases">
        <title>Multicomponent nature underlies the extraordinary mechanical properties of spider dragline silk.</title>
        <authorList>
            <person name="Kono N."/>
            <person name="Nakamura H."/>
            <person name="Mori M."/>
            <person name="Yoshida Y."/>
            <person name="Ohtoshi R."/>
            <person name="Malay A.D."/>
            <person name="Moran D.A.P."/>
            <person name="Tomita M."/>
            <person name="Numata K."/>
            <person name="Arakawa K."/>
        </authorList>
    </citation>
    <scope>NUCLEOTIDE SEQUENCE</scope>
</reference>
<name>A0A8X6GNP4_TRICU</name>
<protein>
    <submittedName>
        <fullName evidence="2">Uncharacterized protein</fullName>
    </submittedName>
</protein>
<sequence length="123" mass="14179">MHVEVLIKGTKLTALIDTAAQATFLKAKDSESFKLKKAKKLEEEIEYLKKLNHSLKEENNKLKQEKESLDNKVEELEMKIAEKEVLDYNDIPLMVLSEELTIKDVEIAQLKADVNKLEKKLQP</sequence>
<evidence type="ECO:0000256" key="1">
    <source>
        <dbReference type="SAM" id="Coils"/>
    </source>
</evidence>
<keyword evidence="3" id="KW-1185">Reference proteome</keyword>
<gene>
    <name evidence="2" type="ORF">TNCT_728441</name>
</gene>
<proteinExistence type="predicted"/>
<evidence type="ECO:0000313" key="2">
    <source>
        <dbReference type="EMBL" id="GFR05735.1"/>
    </source>
</evidence>
<dbReference type="Gene3D" id="1.20.5.340">
    <property type="match status" value="1"/>
</dbReference>
<feature type="coiled-coil region" evidence="1">
    <location>
        <begin position="38"/>
        <end position="120"/>
    </location>
</feature>
<dbReference type="Proteomes" id="UP000887116">
    <property type="component" value="Unassembled WGS sequence"/>
</dbReference>
<dbReference type="EMBL" id="BMAO01035747">
    <property type="protein sequence ID" value="GFR05735.1"/>
    <property type="molecule type" value="Genomic_DNA"/>
</dbReference>
<organism evidence="2 3">
    <name type="scientific">Trichonephila clavata</name>
    <name type="common">Joro spider</name>
    <name type="synonym">Nephila clavata</name>
    <dbReference type="NCBI Taxonomy" id="2740835"/>
    <lineage>
        <taxon>Eukaryota</taxon>
        <taxon>Metazoa</taxon>
        <taxon>Ecdysozoa</taxon>
        <taxon>Arthropoda</taxon>
        <taxon>Chelicerata</taxon>
        <taxon>Arachnida</taxon>
        <taxon>Araneae</taxon>
        <taxon>Araneomorphae</taxon>
        <taxon>Entelegynae</taxon>
        <taxon>Araneoidea</taxon>
        <taxon>Nephilidae</taxon>
        <taxon>Trichonephila</taxon>
    </lineage>
</organism>
<accession>A0A8X6GNP4</accession>
<keyword evidence="1" id="KW-0175">Coiled coil</keyword>